<comment type="caution">
    <text evidence="2">The sequence shown here is derived from an EMBL/GenBank/DDBJ whole genome shotgun (WGS) entry which is preliminary data.</text>
</comment>
<keyword evidence="3" id="KW-1185">Reference proteome</keyword>
<feature type="region of interest" description="Disordered" evidence="1">
    <location>
        <begin position="183"/>
        <end position="217"/>
    </location>
</feature>
<dbReference type="Proteomes" id="UP000784294">
    <property type="component" value="Unassembled WGS sequence"/>
</dbReference>
<evidence type="ECO:0000313" key="3">
    <source>
        <dbReference type="Proteomes" id="UP000784294"/>
    </source>
</evidence>
<organism evidence="2 3">
    <name type="scientific">Protopolystoma xenopodis</name>
    <dbReference type="NCBI Taxonomy" id="117903"/>
    <lineage>
        <taxon>Eukaryota</taxon>
        <taxon>Metazoa</taxon>
        <taxon>Spiralia</taxon>
        <taxon>Lophotrochozoa</taxon>
        <taxon>Platyhelminthes</taxon>
        <taxon>Monogenea</taxon>
        <taxon>Polyopisthocotylea</taxon>
        <taxon>Polystomatidea</taxon>
        <taxon>Polystomatidae</taxon>
        <taxon>Protopolystoma</taxon>
    </lineage>
</organism>
<evidence type="ECO:0000256" key="1">
    <source>
        <dbReference type="SAM" id="MobiDB-lite"/>
    </source>
</evidence>
<gene>
    <name evidence="2" type="ORF">PXEA_LOCUS18972</name>
</gene>
<dbReference type="EMBL" id="CAAALY010074626">
    <property type="protein sequence ID" value="VEL25532.1"/>
    <property type="molecule type" value="Genomic_DNA"/>
</dbReference>
<reference evidence="2" key="1">
    <citation type="submission" date="2018-11" db="EMBL/GenBank/DDBJ databases">
        <authorList>
            <consortium name="Pathogen Informatics"/>
        </authorList>
    </citation>
    <scope>NUCLEOTIDE SEQUENCE</scope>
</reference>
<evidence type="ECO:0000313" key="2">
    <source>
        <dbReference type="EMBL" id="VEL25532.1"/>
    </source>
</evidence>
<dbReference type="AlphaFoldDB" id="A0A448X1F1"/>
<feature type="non-terminal residue" evidence="2">
    <location>
        <position position="1"/>
    </location>
</feature>
<accession>A0A448X1F1</accession>
<sequence length="217" mass="23504">MLRRLLVVSCYHLQNTVFFVDGSLQCGIGECGVSAAIISTLNSEAQFVKMTTRQLDQSVEDCVILAAKNADSWLATALNGVGVCKHTTSYATERRPIILADLEATVAVITQTMPYRRGQLRPVRIPFIIPSCLAGRAIRTMGRAATAASNNCQAADRSTHWAPDDIISGSLCHFQADASPPWPSLQSCPRANPHSGWEPTSSRLPLGPRIDDRTRGA</sequence>
<name>A0A448X1F1_9PLAT</name>
<proteinExistence type="predicted"/>
<protein>
    <submittedName>
        <fullName evidence="2">Uncharacterized protein</fullName>
    </submittedName>
</protein>